<dbReference type="RefSeq" id="WP_282541388.1">
    <property type="nucleotide sequence ID" value="NZ_JASCIQ010000005.1"/>
</dbReference>
<keyword evidence="2" id="KW-1185">Reference proteome</keyword>
<sequence length="141" mass="15883">MAGRAFQQSQEAYGVAGFNRTIEPGVEEIGVSTENTFSADYCYDGGLLGLKDDTVDGAYRMHHSWALDRVPASKAVSGLRRLRQHLERSGWEVTSSREGTKNQNWDLFVQRDDGDERMSFTWFPDREYFMGGASVPCAYDP</sequence>
<evidence type="ECO:0000313" key="1">
    <source>
        <dbReference type="EMBL" id="MDI3403433.1"/>
    </source>
</evidence>
<name>A0ABT6S7M0_9ACTN</name>
<proteinExistence type="predicted"/>
<gene>
    <name evidence="1" type="ORF">QIS96_06280</name>
</gene>
<evidence type="ECO:0000313" key="2">
    <source>
        <dbReference type="Proteomes" id="UP001223978"/>
    </source>
</evidence>
<reference evidence="1 2" key="1">
    <citation type="submission" date="2023-05" db="EMBL/GenBank/DDBJ databases">
        <title>Draft genome sequence of Streptomyces sp. B-S-A6 isolated from a cave soil in Thailand.</title>
        <authorList>
            <person name="Chamroensaksri N."/>
            <person name="Muangham S."/>
        </authorList>
    </citation>
    <scope>NUCLEOTIDE SEQUENCE [LARGE SCALE GENOMIC DNA]</scope>
    <source>
        <strain evidence="1 2">B-S-A6</strain>
    </source>
</reference>
<organism evidence="1 2">
    <name type="scientific">Streptomyces cavernicola</name>
    <dbReference type="NCBI Taxonomy" id="3043613"/>
    <lineage>
        <taxon>Bacteria</taxon>
        <taxon>Bacillati</taxon>
        <taxon>Actinomycetota</taxon>
        <taxon>Actinomycetes</taxon>
        <taxon>Kitasatosporales</taxon>
        <taxon>Streptomycetaceae</taxon>
        <taxon>Streptomyces</taxon>
    </lineage>
</organism>
<dbReference type="EMBL" id="JASCIQ010000005">
    <property type="protein sequence ID" value="MDI3403433.1"/>
    <property type="molecule type" value="Genomic_DNA"/>
</dbReference>
<protein>
    <submittedName>
        <fullName evidence="1">Uncharacterized protein</fullName>
    </submittedName>
</protein>
<comment type="caution">
    <text evidence="1">The sequence shown here is derived from an EMBL/GenBank/DDBJ whole genome shotgun (WGS) entry which is preliminary data.</text>
</comment>
<dbReference type="Proteomes" id="UP001223978">
    <property type="component" value="Unassembled WGS sequence"/>
</dbReference>
<accession>A0ABT6S7M0</accession>